<name>A0A3S4M4N2_CITKO</name>
<dbReference type="InterPro" id="IPR002780">
    <property type="entry name" value="Hyd_form_HypD"/>
</dbReference>
<dbReference type="Gene3D" id="3.40.50.11750">
    <property type="entry name" value="HypD, alpha/beta domain 1"/>
    <property type="match status" value="1"/>
</dbReference>
<dbReference type="GO" id="GO:0051604">
    <property type="term" value="P:protein maturation"/>
    <property type="evidence" value="ECO:0007669"/>
    <property type="project" value="TreeGrafter"/>
</dbReference>
<evidence type="ECO:0000313" key="1">
    <source>
        <dbReference type="EMBL" id="VEB88168.1"/>
    </source>
</evidence>
<dbReference type="PANTHER" id="PTHR30149:SF0">
    <property type="entry name" value="HYDROGENASE MATURATION FACTOR HYPD"/>
    <property type="match status" value="1"/>
</dbReference>
<gene>
    <name evidence="1" type="primary">hypD_1</name>
    <name evidence="1" type="ORF">NCTC11075_01736</name>
</gene>
<proteinExistence type="predicted"/>
<dbReference type="InterPro" id="IPR042243">
    <property type="entry name" value="HypD_1"/>
</dbReference>
<evidence type="ECO:0000313" key="2">
    <source>
        <dbReference type="Proteomes" id="UP000270272"/>
    </source>
</evidence>
<dbReference type="GO" id="GO:0070025">
    <property type="term" value="F:carbon monoxide binding"/>
    <property type="evidence" value="ECO:0007669"/>
    <property type="project" value="TreeGrafter"/>
</dbReference>
<dbReference type="AlphaFoldDB" id="A0A3S4M4N2"/>
<organism evidence="1 2">
    <name type="scientific">Citrobacter koseri</name>
    <name type="common">Citrobacter diversus</name>
    <dbReference type="NCBI Taxonomy" id="545"/>
    <lineage>
        <taxon>Bacteria</taxon>
        <taxon>Pseudomonadati</taxon>
        <taxon>Pseudomonadota</taxon>
        <taxon>Gammaproteobacteria</taxon>
        <taxon>Enterobacterales</taxon>
        <taxon>Enterobacteriaceae</taxon>
        <taxon>Citrobacter</taxon>
    </lineage>
</organism>
<dbReference type="GO" id="GO:0005506">
    <property type="term" value="F:iron ion binding"/>
    <property type="evidence" value="ECO:0007669"/>
    <property type="project" value="TreeGrafter"/>
</dbReference>
<accession>A0A3S4M4N2</accession>
<dbReference type="GO" id="GO:0051539">
    <property type="term" value="F:4 iron, 4 sulfur cluster binding"/>
    <property type="evidence" value="ECO:0007669"/>
    <property type="project" value="TreeGrafter"/>
</dbReference>
<sequence>MRFVDEYRAPEQVMQLIDHLRERAAHLPYTAERPLRIMEVCGGHTHAIFKFGLDQLLPDNVEFIHGPGARCACCRWAELTAAWRSPAILR</sequence>
<reference evidence="1 2" key="1">
    <citation type="submission" date="2018-12" db="EMBL/GenBank/DDBJ databases">
        <authorList>
            <consortium name="Pathogen Informatics"/>
        </authorList>
    </citation>
    <scope>NUCLEOTIDE SEQUENCE [LARGE SCALE GENOMIC DNA]</scope>
    <source>
        <strain evidence="1 2">NCTC11075</strain>
    </source>
</reference>
<dbReference type="PANTHER" id="PTHR30149">
    <property type="entry name" value="HYDROGENASE PROTEIN ASSEMBLY PROTEIN HYPD"/>
    <property type="match status" value="1"/>
</dbReference>
<dbReference type="Proteomes" id="UP000270272">
    <property type="component" value="Chromosome"/>
</dbReference>
<dbReference type="EMBL" id="LR134204">
    <property type="protein sequence ID" value="VEB88168.1"/>
    <property type="molecule type" value="Genomic_DNA"/>
</dbReference>
<dbReference type="Pfam" id="PF01924">
    <property type="entry name" value="HypD"/>
    <property type="match status" value="1"/>
</dbReference>
<protein>
    <submittedName>
        <fullName evidence="1">Hydrogenase isoenzymes formation protein</fullName>
    </submittedName>
</protein>